<dbReference type="Pfam" id="PF01549">
    <property type="entry name" value="ShK"/>
    <property type="match status" value="1"/>
</dbReference>
<evidence type="ECO:0000256" key="3">
    <source>
        <dbReference type="ARBA" id="ARBA00022670"/>
    </source>
</evidence>
<keyword evidence="7 15" id="KW-0862">Zinc</keyword>
<keyword evidence="20" id="KW-1185">Reference proteome</keyword>
<dbReference type="PANTHER" id="PTHR10127">
    <property type="entry name" value="DISCOIDIN, CUB, EGF, LAMININ , AND ZINC METALLOPROTEASE DOMAIN CONTAINING"/>
    <property type="match status" value="1"/>
</dbReference>
<dbReference type="Pfam" id="PF01400">
    <property type="entry name" value="Astacin"/>
    <property type="match status" value="1"/>
</dbReference>
<dbReference type="HAMAP" id="MF_03054">
    <property type="entry name" value="CTU2"/>
    <property type="match status" value="1"/>
</dbReference>
<proteinExistence type="inferred from homology"/>
<dbReference type="OrthoDB" id="291007at2759"/>
<dbReference type="GO" id="GO:0000049">
    <property type="term" value="F:tRNA binding"/>
    <property type="evidence" value="ECO:0007669"/>
    <property type="project" value="InterPro"/>
</dbReference>
<accession>A0A0V0TFK8</accession>
<comment type="pathway">
    <text evidence="13">tRNA modification; 5-methoxycarbonylmethyl-2-thiouridine-tRNA biosynthesis.</text>
</comment>
<keyword evidence="10" id="KW-1015">Disulfide bond</keyword>
<dbReference type="GO" id="GO:0006508">
    <property type="term" value="P:proteolysis"/>
    <property type="evidence" value="ECO:0007669"/>
    <property type="project" value="UniProtKB-KW"/>
</dbReference>
<keyword evidence="9" id="KW-0865">Zymogen</keyword>
<evidence type="ECO:0000256" key="6">
    <source>
        <dbReference type="ARBA" id="ARBA00022801"/>
    </source>
</evidence>
<keyword evidence="3 15" id="KW-0645">Protease</keyword>
<evidence type="ECO:0000313" key="20">
    <source>
        <dbReference type="Proteomes" id="UP000055048"/>
    </source>
</evidence>
<keyword evidence="13" id="KW-0963">Cytoplasm</keyword>
<dbReference type="CDD" id="cd04280">
    <property type="entry name" value="ZnMc_astacin_like"/>
    <property type="match status" value="1"/>
</dbReference>
<feature type="binding site" evidence="15">
    <location>
        <position position="972"/>
    </location>
    <ligand>
        <name>Zn(2+)</name>
        <dbReference type="ChEBI" id="CHEBI:29105"/>
        <note>catalytic</note>
    </ligand>
</feature>
<comment type="caution">
    <text evidence="14">Lacks conserved residue(s) required for the propagation of feature annotation.</text>
</comment>
<dbReference type="InterPro" id="IPR014729">
    <property type="entry name" value="Rossmann-like_a/b/a_fold"/>
</dbReference>
<dbReference type="SUPFAM" id="SSF55486">
    <property type="entry name" value="Metalloproteases ('zincins'), catalytic domain"/>
    <property type="match status" value="1"/>
</dbReference>
<gene>
    <name evidence="19" type="ORF">T05_16419</name>
</gene>
<dbReference type="GO" id="GO:0034227">
    <property type="term" value="P:tRNA thio-modification"/>
    <property type="evidence" value="ECO:0007669"/>
    <property type="project" value="UniProtKB-UniRule"/>
</dbReference>
<dbReference type="InterPro" id="IPR019407">
    <property type="entry name" value="CTU2"/>
</dbReference>
<keyword evidence="11" id="KW-0325">Glycoprotein</keyword>
<dbReference type="EMBL" id="JYDJ01000315">
    <property type="protein sequence ID" value="KRX37331.1"/>
    <property type="molecule type" value="Genomic_DNA"/>
</dbReference>
<keyword evidence="8 15" id="KW-0482">Metalloprotease</keyword>
<feature type="binding site" evidence="15">
    <location>
        <position position="982"/>
    </location>
    <ligand>
        <name>Zn(2+)</name>
        <dbReference type="ChEBI" id="CHEBI:29105"/>
        <note>catalytic</note>
    </ligand>
</feature>
<dbReference type="InterPro" id="IPR034035">
    <property type="entry name" value="Astacin-like_dom"/>
</dbReference>
<comment type="caution">
    <text evidence="19">The sequence shown here is derived from an EMBL/GenBank/DDBJ whole genome shotgun (WGS) entry which is preliminary data.</text>
</comment>
<dbReference type="InterPro" id="IPR011989">
    <property type="entry name" value="ARM-like"/>
</dbReference>
<comment type="cofactor">
    <cofactor evidence="15 16">
        <name>Zn(2+)</name>
        <dbReference type="ChEBI" id="CHEBI:29105"/>
    </cofactor>
    <text evidence="15 16">Binds 1 zinc ion per subunit.</text>
</comment>
<evidence type="ECO:0000256" key="16">
    <source>
        <dbReference type="RuleBase" id="RU361183"/>
    </source>
</evidence>
<dbReference type="FunFam" id="3.40.390.10:FF:000015">
    <property type="entry name" value="Meprin A subunit"/>
    <property type="match status" value="1"/>
</dbReference>
<keyword evidence="4 15" id="KW-0479">Metal-binding</keyword>
<evidence type="ECO:0000256" key="14">
    <source>
        <dbReference type="PROSITE-ProRule" id="PRU01005"/>
    </source>
</evidence>
<dbReference type="InterPro" id="IPR001506">
    <property type="entry name" value="Peptidase_M12A"/>
</dbReference>
<dbReference type="PROSITE" id="PS51864">
    <property type="entry name" value="ASTACIN"/>
    <property type="match status" value="1"/>
</dbReference>
<organism evidence="19 20">
    <name type="scientific">Trichinella murrelli</name>
    <dbReference type="NCBI Taxonomy" id="144512"/>
    <lineage>
        <taxon>Eukaryota</taxon>
        <taxon>Metazoa</taxon>
        <taxon>Ecdysozoa</taxon>
        <taxon>Nematoda</taxon>
        <taxon>Enoplea</taxon>
        <taxon>Dorylaimia</taxon>
        <taxon>Trichinellida</taxon>
        <taxon>Trichinellidae</taxon>
        <taxon>Trichinella</taxon>
    </lineage>
</organism>
<keyword evidence="6 15" id="KW-0378">Hydrolase</keyword>
<feature type="domain" description="Peptidase M12A" evidence="18">
    <location>
        <begin position="875"/>
        <end position="1075"/>
    </location>
</feature>
<dbReference type="Pfam" id="PF09759">
    <property type="entry name" value="Atx10homo_assoc"/>
    <property type="match status" value="1"/>
</dbReference>
<dbReference type="Gene3D" id="3.40.390.10">
    <property type="entry name" value="Collagenase (Catalytic Domain)"/>
    <property type="match status" value="1"/>
</dbReference>
<name>A0A0V0TFK8_9BILA</name>
<dbReference type="PANTHER" id="PTHR10127:SF780">
    <property type="entry name" value="METALLOENDOPEPTIDASE"/>
    <property type="match status" value="1"/>
</dbReference>
<dbReference type="InterPro" id="IPR019156">
    <property type="entry name" value="Ataxin-10_domain"/>
</dbReference>
<dbReference type="UniPathway" id="UPA00988"/>
<comment type="similarity">
    <text evidence="13">Belongs to the CTU2/NCS2 family.</text>
</comment>
<dbReference type="STRING" id="144512.A0A0V0TFK8"/>
<evidence type="ECO:0000256" key="7">
    <source>
        <dbReference type="ARBA" id="ARBA00022833"/>
    </source>
</evidence>
<keyword evidence="13" id="KW-0819">tRNA processing</keyword>
<reference evidence="19 20" key="1">
    <citation type="submission" date="2015-01" db="EMBL/GenBank/DDBJ databases">
        <title>Evolution of Trichinella species and genotypes.</title>
        <authorList>
            <person name="Korhonen P.K."/>
            <person name="Edoardo P."/>
            <person name="Giuseppe L.R."/>
            <person name="Gasser R.B."/>
        </authorList>
    </citation>
    <scope>NUCLEOTIDE SEQUENCE [LARGE SCALE GENOMIC DNA]</scope>
    <source>
        <strain evidence="19">ISS417</strain>
    </source>
</reference>
<dbReference type="GO" id="GO:0032447">
    <property type="term" value="P:protein urmylation"/>
    <property type="evidence" value="ECO:0007669"/>
    <property type="project" value="UniProtKB-UniRule"/>
</dbReference>
<dbReference type="Gene3D" id="1.10.10.1940">
    <property type="match status" value="1"/>
</dbReference>
<evidence type="ECO:0000256" key="1">
    <source>
        <dbReference type="ARBA" id="ARBA00002657"/>
    </source>
</evidence>
<evidence type="ECO:0000256" key="11">
    <source>
        <dbReference type="ARBA" id="ARBA00023180"/>
    </source>
</evidence>
<evidence type="ECO:0000256" key="8">
    <source>
        <dbReference type="ARBA" id="ARBA00023049"/>
    </source>
</evidence>
<dbReference type="Gene3D" id="3.40.50.620">
    <property type="entry name" value="HUPs"/>
    <property type="match status" value="1"/>
</dbReference>
<dbReference type="GO" id="GO:0005737">
    <property type="term" value="C:cytoplasm"/>
    <property type="evidence" value="ECO:0007669"/>
    <property type="project" value="UniProtKB-SubCell"/>
</dbReference>
<evidence type="ECO:0000256" key="4">
    <source>
        <dbReference type="ARBA" id="ARBA00022723"/>
    </source>
</evidence>
<evidence type="ECO:0000256" key="2">
    <source>
        <dbReference type="ARBA" id="ARBA00008384"/>
    </source>
</evidence>
<dbReference type="PRINTS" id="PR00480">
    <property type="entry name" value="ASTACIN"/>
</dbReference>
<comment type="subcellular location">
    <subcellularLocation>
        <location evidence="13">Cytoplasm</location>
    </subcellularLocation>
</comment>
<evidence type="ECO:0000313" key="19">
    <source>
        <dbReference type="EMBL" id="KRX37331.1"/>
    </source>
</evidence>
<comment type="function">
    <text evidence="1">Metalloprotease.</text>
</comment>
<dbReference type="GO" id="GO:0004222">
    <property type="term" value="F:metalloendopeptidase activity"/>
    <property type="evidence" value="ECO:0007669"/>
    <property type="project" value="UniProtKB-UniRule"/>
</dbReference>
<dbReference type="GO" id="GO:0002098">
    <property type="term" value="P:tRNA wobble uridine modification"/>
    <property type="evidence" value="ECO:0007669"/>
    <property type="project" value="UniProtKB-UniRule"/>
</dbReference>
<dbReference type="SMART" id="SM00235">
    <property type="entry name" value="ZnMc"/>
    <property type="match status" value="1"/>
</dbReference>
<evidence type="ECO:0000259" key="18">
    <source>
        <dbReference type="PROSITE" id="PS51864"/>
    </source>
</evidence>
<comment type="function">
    <text evidence="12">May play a role in the regulation of cytokinesis. May play a role in signaling by stimulating protein glycosylation. Induces neuritogenesis by activating the Ras-MAP kinase pathway and is necessary for the survival of cerebellar neurons. Does not appear to play a major role in ciliogenesis.</text>
</comment>
<dbReference type="GO" id="GO:0016779">
    <property type="term" value="F:nucleotidyltransferase activity"/>
    <property type="evidence" value="ECO:0007669"/>
    <property type="project" value="UniProtKB-UniRule"/>
</dbReference>
<evidence type="ECO:0000259" key="17">
    <source>
        <dbReference type="PROSITE" id="PS51670"/>
    </source>
</evidence>
<protein>
    <recommendedName>
        <fullName evidence="13">Cytoplasmic tRNA 2-thiolation protein 2</fullName>
    </recommendedName>
</protein>
<dbReference type="Gene3D" id="1.25.10.10">
    <property type="entry name" value="Leucine-rich Repeat Variant"/>
    <property type="match status" value="1"/>
</dbReference>
<comment type="function">
    <text evidence="13">Plays a central role in 2-thiolation of mcm(5)S(2)U at tRNA wobble positions of tRNA(Lys), tRNA(Glu) and tRNA(Gln). May act by forming a heterodimer with NCS6/CTU1 that ligates sulfur from thiocarboxylated URM1 onto the uridine of tRNAs at wobble position.</text>
</comment>
<dbReference type="Proteomes" id="UP000055048">
    <property type="component" value="Unassembled WGS sequence"/>
</dbReference>
<feature type="domain" description="ShKT" evidence="17">
    <location>
        <begin position="1103"/>
        <end position="1139"/>
    </location>
</feature>
<evidence type="ECO:0000256" key="10">
    <source>
        <dbReference type="ARBA" id="ARBA00023157"/>
    </source>
</evidence>
<feature type="binding site" evidence="15">
    <location>
        <position position="976"/>
    </location>
    <ligand>
        <name>Zn(2+)</name>
        <dbReference type="ChEBI" id="CHEBI:29105"/>
        <note>catalytic</note>
    </ligand>
</feature>
<evidence type="ECO:0000256" key="12">
    <source>
        <dbReference type="ARBA" id="ARBA00045173"/>
    </source>
</evidence>
<dbReference type="PROSITE" id="PS51670">
    <property type="entry name" value="SHKT"/>
    <property type="match status" value="1"/>
</dbReference>
<dbReference type="InterPro" id="IPR016024">
    <property type="entry name" value="ARM-type_fold"/>
</dbReference>
<dbReference type="AlphaFoldDB" id="A0A0V0TFK8"/>
<evidence type="ECO:0000256" key="13">
    <source>
        <dbReference type="HAMAP-Rule" id="MF_03054"/>
    </source>
</evidence>
<dbReference type="GO" id="GO:0008270">
    <property type="term" value="F:zinc ion binding"/>
    <property type="evidence" value="ECO:0007669"/>
    <property type="project" value="UniProtKB-UniRule"/>
</dbReference>
<dbReference type="InterPro" id="IPR024079">
    <property type="entry name" value="MetalloPept_cat_dom_sf"/>
</dbReference>
<dbReference type="InterPro" id="IPR006026">
    <property type="entry name" value="Peptidase_Metallo"/>
</dbReference>
<keyword evidence="5" id="KW-0732">Signal</keyword>
<sequence>MVTNTEEITEILRLRINEENISIICPLLVENLRQLQNVVGLDAEFASNFVGSDGLKLFLDLFKNICEMKSLLKDDCILLKRCFQCMINLILRDKKLGVVFWKEFRHYFSMCLQTCESVIAERCSNAIFLCIQENERVEDIFENGCDSCIKLLTSCLIRAKKSCRWCTWIVDTVLTLPSSLIYLFSQFEAVDDRIILLGRLNSEDNLHHLDQSNKKYLSEFFCQLCRNFTLQRNDNSFMVMFQSTLAVLCSATSDEEKISENDPIKCDSSVLEECTKVLFFIQQLNKSGDKMFAVSKEFDALFHNRLDDSHSANGIKCRLVRLIANMCYENKHNCELAGKLGVVQLLLDCTVKDARNFLITEWATFAIRNLLKESPENQSVVRNLEAKCHQAIKVRIIFECNIFILYIIMLLTVYVDEVLLENCYAKCAMKDDGNSERRLCVKCTNLGEVILHEKDVFCRRCFKRYCLHKFRLSLGRYRLFRNNETALIYLDGSASSVFLFRIVTELVARMDPKRMLLRPIFVHIIESGNNQSCYKDFEALIDLVHSNNFKLHLFSLADIYQKSFSELSNCQQSKEDQERMDILFQHCTSATVKFELLQRLKTMLLYKIARYYETCFVMLSCNSTLLSGRVLSNIAQGRGDQIPDDVAVIDKRWPGVQFLRPLCELSEPEICFYNYFFNNGCISFPSVMTLTNHLLEEESIQRESKLFIHELQSKFTSTVSTVFSSVSKLPSISSTSDQVNRCKFCYSILDQLCNFDEKLPRREDEFCYACRKLLPNSVGKWQFTATILLISIIHVIESTSTITHEDAQHTLLQSITNENHLTIEDFITDNKEASISTSKTEHPLKILEKYGNDIAGIAPGRNLKLITKHKSHGKNFISRTAFKGMEFRWPNGMVPYILSDKYGKKSRKVIARAMQMIQEQTCIRFVPNKKHKYRDYVYIEPIDGCYSYIGRVGGEQPLSLTSNCIQEGVIIHELLHALGFIHEQSRSDRDKYVRVLWQNILPGMESEFEKYSDQDLDNLGFEYDYESIMHYEKEAFSRNGRATLLPLKSGSELMGQRNGLSAKDILKINKLYACDLTSNGRSNENINANEIVQPTALPNLFFCQDLNGHCPMWKAENHCHSLIYHAFMVLTCPLSCEFC</sequence>
<evidence type="ECO:0000256" key="15">
    <source>
        <dbReference type="PROSITE-ProRule" id="PRU01211"/>
    </source>
</evidence>
<feature type="active site" evidence="15">
    <location>
        <position position="973"/>
    </location>
</feature>
<comment type="similarity">
    <text evidence="2">Belongs to the ataxin-10 family.</text>
</comment>
<evidence type="ECO:0000256" key="9">
    <source>
        <dbReference type="ARBA" id="ARBA00023145"/>
    </source>
</evidence>
<dbReference type="SUPFAM" id="SSF48371">
    <property type="entry name" value="ARM repeat"/>
    <property type="match status" value="1"/>
</dbReference>
<evidence type="ECO:0000256" key="5">
    <source>
        <dbReference type="ARBA" id="ARBA00022729"/>
    </source>
</evidence>
<dbReference type="InterPro" id="IPR003582">
    <property type="entry name" value="ShKT_dom"/>
</dbReference>